<protein>
    <submittedName>
        <fullName evidence="1">Heterokaryon incompatibility protein</fullName>
    </submittedName>
</protein>
<evidence type="ECO:0000313" key="2">
    <source>
        <dbReference type="Proteomes" id="UP001629113"/>
    </source>
</evidence>
<comment type="caution">
    <text evidence="1">The sequence shown here is derived from an EMBL/GenBank/DDBJ whole genome shotgun (WGS) entry which is preliminary data.</text>
</comment>
<gene>
    <name evidence="1" type="ORF">PVAG01_10437</name>
</gene>
<name>A0ABR4P601_9HELO</name>
<reference evidence="1 2" key="1">
    <citation type="submission" date="2024-06" db="EMBL/GenBank/DDBJ databases">
        <title>Complete genome of Phlyctema vagabunda strain 19-DSS-EL-015.</title>
        <authorList>
            <person name="Fiorenzani C."/>
        </authorList>
    </citation>
    <scope>NUCLEOTIDE SEQUENCE [LARGE SCALE GENOMIC DNA]</scope>
    <source>
        <strain evidence="1 2">19-DSS-EL-015</strain>
    </source>
</reference>
<dbReference type="Proteomes" id="UP001629113">
    <property type="component" value="Unassembled WGS sequence"/>
</dbReference>
<accession>A0ABR4P601</accession>
<sequence length="125" mass="14103">MVLRRASSNSFQVIGECYIHGLSNSVGVLGQLPDDWKTIIKGDALGRPTQMFANLRSDEETLEDPRLEPLPQSWKRATYDRRADNPAIFERFGNLKTGELANHDPRLSPKALKARGVNIQLFRLV</sequence>
<dbReference type="EMBL" id="JBFCZG010000009">
    <property type="protein sequence ID" value="KAL3418721.1"/>
    <property type="molecule type" value="Genomic_DNA"/>
</dbReference>
<organism evidence="1 2">
    <name type="scientific">Phlyctema vagabunda</name>
    <dbReference type="NCBI Taxonomy" id="108571"/>
    <lineage>
        <taxon>Eukaryota</taxon>
        <taxon>Fungi</taxon>
        <taxon>Dikarya</taxon>
        <taxon>Ascomycota</taxon>
        <taxon>Pezizomycotina</taxon>
        <taxon>Leotiomycetes</taxon>
        <taxon>Helotiales</taxon>
        <taxon>Dermateaceae</taxon>
        <taxon>Phlyctema</taxon>
    </lineage>
</organism>
<evidence type="ECO:0000313" key="1">
    <source>
        <dbReference type="EMBL" id="KAL3418721.1"/>
    </source>
</evidence>
<proteinExistence type="predicted"/>
<keyword evidence="2" id="KW-1185">Reference proteome</keyword>